<reference evidence="4 5" key="1">
    <citation type="submission" date="2010-10" db="EMBL/GenBank/DDBJ databases">
        <title>Complete sequence of Frankia sp. EuI1c.</title>
        <authorList>
            <consortium name="US DOE Joint Genome Institute"/>
            <person name="Lucas S."/>
            <person name="Copeland A."/>
            <person name="Lapidus A."/>
            <person name="Cheng J.-F."/>
            <person name="Bruce D."/>
            <person name="Goodwin L."/>
            <person name="Pitluck S."/>
            <person name="Chertkov O."/>
            <person name="Detter J.C."/>
            <person name="Han C."/>
            <person name="Tapia R."/>
            <person name="Land M."/>
            <person name="Hauser L."/>
            <person name="Jeffries C."/>
            <person name="Kyrpides N."/>
            <person name="Ivanova N."/>
            <person name="Mikhailova N."/>
            <person name="Beauchemin N."/>
            <person name="Sen A."/>
            <person name="Sur S.A."/>
            <person name="Gtari M."/>
            <person name="Wall L."/>
            <person name="Tisa L."/>
            <person name="Woyke T."/>
        </authorList>
    </citation>
    <scope>NUCLEOTIDE SEQUENCE [LARGE SCALE GENOMIC DNA]</scope>
    <source>
        <strain evidence="5">DSM 45817 / CECT 9037 / EuI1c</strain>
    </source>
</reference>
<dbReference type="eggNOG" id="COG0494">
    <property type="taxonomic scope" value="Bacteria"/>
</dbReference>
<evidence type="ECO:0000256" key="2">
    <source>
        <dbReference type="SAM" id="MobiDB-lite"/>
    </source>
</evidence>
<dbReference type="Proteomes" id="UP000002484">
    <property type="component" value="Chromosome"/>
</dbReference>
<dbReference type="GO" id="GO:0019693">
    <property type="term" value="P:ribose phosphate metabolic process"/>
    <property type="evidence" value="ECO:0007669"/>
    <property type="project" value="TreeGrafter"/>
</dbReference>
<keyword evidence="1 4" id="KW-0378">Hydrolase</keyword>
<sequence>MGDGYETVDSRLVHENHIMSIRVEQVRMPGGQIAERDVIDRMGAVVIVALDGDGRVFLLSQYRHPVGGFVVELPAGLLDKPDETPFEAARRELYEEAGLRASTWHTLLDLRLTPAAMNHRVRVYLARDLTVVPDDERYELGQGGEFEEADFRSEWVDLGEAVGRALAGELQNDAAVAGLLATAAAAAQTDDWHSLRPADLPWPPRLVTGQAPRVPSAGSAEVGPPA</sequence>
<dbReference type="STRING" id="298654.FraEuI1c_5850"/>
<dbReference type="GO" id="GO:0016787">
    <property type="term" value="F:hydrolase activity"/>
    <property type="evidence" value="ECO:0007669"/>
    <property type="project" value="UniProtKB-KW"/>
</dbReference>
<dbReference type="Gene3D" id="3.90.79.10">
    <property type="entry name" value="Nucleoside Triphosphate Pyrophosphohydrolase"/>
    <property type="match status" value="1"/>
</dbReference>
<dbReference type="HOGENOM" id="CLU_062658_5_0_11"/>
<feature type="domain" description="Nudix hydrolase" evidence="3">
    <location>
        <begin position="40"/>
        <end position="178"/>
    </location>
</feature>
<feature type="region of interest" description="Disordered" evidence="2">
    <location>
        <begin position="195"/>
        <end position="226"/>
    </location>
</feature>
<dbReference type="Pfam" id="PF00293">
    <property type="entry name" value="NUDIX"/>
    <property type="match status" value="1"/>
</dbReference>
<protein>
    <submittedName>
        <fullName evidence="4">NUDIX hydrolase</fullName>
    </submittedName>
</protein>
<dbReference type="GO" id="GO:0006753">
    <property type="term" value="P:nucleoside phosphate metabolic process"/>
    <property type="evidence" value="ECO:0007669"/>
    <property type="project" value="TreeGrafter"/>
</dbReference>
<dbReference type="KEGG" id="fri:FraEuI1c_5850"/>
<dbReference type="PANTHER" id="PTHR11839">
    <property type="entry name" value="UDP/ADP-SUGAR PYROPHOSPHATASE"/>
    <property type="match status" value="1"/>
</dbReference>
<evidence type="ECO:0000313" key="4">
    <source>
        <dbReference type="EMBL" id="ADP83834.1"/>
    </source>
</evidence>
<evidence type="ECO:0000313" key="5">
    <source>
        <dbReference type="Proteomes" id="UP000002484"/>
    </source>
</evidence>
<dbReference type="InParanoid" id="E3IX62"/>
<organism evidence="4 5">
    <name type="scientific">Pseudofrankia inefficax (strain DSM 45817 / CECT 9037 / DDB 130130 / EuI1c)</name>
    <name type="common">Frankia inefficax</name>
    <dbReference type="NCBI Taxonomy" id="298654"/>
    <lineage>
        <taxon>Bacteria</taxon>
        <taxon>Bacillati</taxon>
        <taxon>Actinomycetota</taxon>
        <taxon>Actinomycetes</taxon>
        <taxon>Frankiales</taxon>
        <taxon>Frankiaceae</taxon>
        <taxon>Pseudofrankia</taxon>
    </lineage>
</organism>
<dbReference type="SUPFAM" id="SSF55811">
    <property type="entry name" value="Nudix"/>
    <property type="match status" value="1"/>
</dbReference>
<dbReference type="OrthoDB" id="9806150at2"/>
<dbReference type="EMBL" id="CP002299">
    <property type="protein sequence ID" value="ADP83834.1"/>
    <property type="molecule type" value="Genomic_DNA"/>
</dbReference>
<dbReference type="GO" id="GO:0005829">
    <property type="term" value="C:cytosol"/>
    <property type="evidence" value="ECO:0007669"/>
    <property type="project" value="TreeGrafter"/>
</dbReference>
<dbReference type="RefSeq" id="WP_013426952.1">
    <property type="nucleotide sequence ID" value="NC_014666.1"/>
</dbReference>
<dbReference type="PROSITE" id="PS51462">
    <property type="entry name" value="NUDIX"/>
    <property type="match status" value="1"/>
</dbReference>
<dbReference type="PANTHER" id="PTHR11839:SF31">
    <property type="entry name" value="ADP-RIBOSE PYROPHOSPHATASE"/>
    <property type="match status" value="1"/>
</dbReference>
<keyword evidence="5" id="KW-1185">Reference proteome</keyword>
<dbReference type="InterPro" id="IPR000086">
    <property type="entry name" value="NUDIX_hydrolase_dom"/>
</dbReference>
<evidence type="ECO:0000256" key="1">
    <source>
        <dbReference type="ARBA" id="ARBA00022801"/>
    </source>
</evidence>
<accession>E3IX62</accession>
<name>E3IX62_PSEI1</name>
<gene>
    <name evidence="4" type="ordered locus">FraEuI1c_5850</name>
</gene>
<evidence type="ECO:0000259" key="3">
    <source>
        <dbReference type="PROSITE" id="PS51462"/>
    </source>
</evidence>
<proteinExistence type="predicted"/>
<dbReference type="AlphaFoldDB" id="E3IX62"/>
<dbReference type="InterPro" id="IPR015797">
    <property type="entry name" value="NUDIX_hydrolase-like_dom_sf"/>
</dbReference>